<keyword evidence="7 8" id="KW-0472">Membrane</keyword>
<reference evidence="10 11" key="1">
    <citation type="journal article" date="2012" name="BMC Genomics">
        <title>Genomic basis of broad host range and environmental adaptability of Rhizobium tropici CIAT 899 and Rhizobium sp. PRF 81 which are used in inoculants for common bean (Phaseolus vulgaris L.).</title>
        <authorList>
            <person name="Ormeno-Orrillo E."/>
            <person name="Menna P."/>
            <person name="Almeida L.G."/>
            <person name="Ollero F.J."/>
            <person name="Nicolas M.F."/>
            <person name="Pains Rodrigues E."/>
            <person name="Shigueyoshi Nakatani A."/>
            <person name="Silva Batista J.S."/>
            <person name="Oliveira Chueire L.M."/>
            <person name="Souza R.C."/>
            <person name="Ribeiro Vasconcelos A.T."/>
            <person name="Megias M."/>
            <person name="Hungria M."/>
            <person name="Martinez-Romero E."/>
        </authorList>
    </citation>
    <scope>NUCLEOTIDE SEQUENCE [LARGE SCALE GENOMIC DNA]</scope>
    <source>
        <strain evidence="10 11">PRF 81</strain>
    </source>
</reference>
<dbReference type="NCBIfam" id="TIGR01726">
    <property type="entry name" value="HEQRo_perm_3TM"/>
    <property type="match status" value="1"/>
</dbReference>
<evidence type="ECO:0000313" key="11">
    <source>
        <dbReference type="Proteomes" id="UP000012429"/>
    </source>
</evidence>
<evidence type="ECO:0000256" key="6">
    <source>
        <dbReference type="ARBA" id="ARBA00022989"/>
    </source>
</evidence>
<keyword evidence="11" id="KW-1185">Reference proteome</keyword>
<dbReference type="GO" id="GO:0022857">
    <property type="term" value="F:transmembrane transporter activity"/>
    <property type="evidence" value="ECO:0007669"/>
    <property type="project" value="InterPro"/>
</dbReference>
<keyword evidence="6 8" id="KW-1133">Transmembrane helix</keyword>
<evidence type="ECO:0000256" key="4">
    <source>
        <dbReference type="ARBA" id="ARBA00022475"/>
    </source>
</evidence>
<comment type="caution">
    <text evidence="10">The sequence shown here is derived from an EMBL/GenBank/DDBJ whole genome shotgun (WGS) entry which is preliminary data.</text>
</comment>
<evidence type="ECO:0000256" key="5">
    <source>
        <dbReference type="ARBA" id="ARBA00022692"/>
    </source>
</evidence>
<evidence type="ECO:0000256" key="7">
    <source>
        <dbReference type="ARBA" id="ARBA00023136"/>
    </source>
</evidence>
<dbReference type="Proteomes" id="UP000012429">
    <property type="component" value="Unassembled WGS sequence"/>
</dbReference>
<feature type="transmembrane region" description="Helical" evidence="8">
    <location>
        <begin position="21"/>
        <end position="47"/>
    </location>
</feature>
<gene>
    <name evidence="10" type="ORF">RHSP_75657</name>
</gene>
<sequence length="221" mass="24331">MQLDFSWISQYEDAIVSGILVTIRLTAIGGGIGFLLGVMTAWARLYGGDALRTIVVAYVEVIRNTPFLVQLLFIFFGLPALGLRLSAEISGIIALIVNTGAYMGEILRGGIEATPKGQFEAASSLALSRLQTFRHVILFPSVQRVWPALVAQFVLDMFQTSVVSQIAVQELTFVASFIQSRNFRAFETYIFMAGTYLVMAFILRRLLLIAGHYVLRAGAVK</sequence>
<proteinExistence type="inferred from homology"/>
<evidence type="ECO:0000256" key="2">
    <source>
        <dbReference type="ARBA" id="ARBA00010072"/>
    </source>
</evidence>
<dbReference type="InterPro" id="IPR035906">
    <property type="entry name" value="MetI-like_sf"/>
</dbReference>
<keyword evidence="3 8" id="KW-0813">Transport</keyword>
<dbReference type="InterPro" id="IPR000515">
    <property type="entry name" value="MetI-like"/>
</dbReference>
<dbReference type="InterPro" id="IPR043429">
    <property type="entry name" value="ArtM/GltK/GlnP/TcyL/YhdX-like"/>
</dbReference>
<dbReference type="PANTHER" id="PTHR30614">
    <property type="entry name" value="MEMBRANE COMPONENT OF AMINO ACID ABC TRANSPORTER"/>
    <property type="match status" value="1"/>
</dbReference>
<evidence type="ECO:0000313" key="10">
    <source>
        <dbReference type="EMBL" id="ENN88410.1"/>
    </source>
</evidence>
<protein>
    <submittedName>
        <fullName evidence="10">Amino acid ABC transporter permease, inner membrane subunit</fullName>
    </submittedName>
</protein>
<evidence type="ECO:0000256" key="8">
    <source>
        <dbReference type="RuleBase" id="RU363032"/>
    </source>
</evidence>
<feature type="transmembrane region" description="Helical" evidence="8">
    <location>
        <begin position="189"/>
        <end position="215"/>
    </location>
</feature>
<organism evidence="10 11">
    <name type="scientific">Rhizobium freirei PRF 81</name>
    <dbReference type="NCBI Taxonomy" id="363754"/>
    <lineage>
        <taxon>Bacteria</taxon>
        <taxon>Pseudomonadati</taxon>
        <taxon>Pseudomonadota</taxon>
        <taxon>Alphaproteobacteria</taxon>
        <taxon>Hyphomicrobiales</taxon>
        <taxon>Rhizobiaceae</taxon>
        <taxon>Rhizobium/Agrobacterium group</taxon>
        <taxon>Rhizobium</taxon>
    </lineage>
</organism>
<name>N6V3E6_9HYPH</name>
<dbReference type="InterPro" id="IPR010065">
    <property type="entry name" value="AA_ABC_transptr_permease_3TM"/>
</dbReference>
<keyword evidence="5 8" id="KW-0812">Transmembrane</keyword>
<dbReference type="EMBL" id="AQHN01000028">
    <property type="protein sequence ID" value="ENN88410.1"/>
    <property type="molecule type" value="Genomic_DNA"/>
</dbReference>
<dbReference type="SUPFAM" id="SSF161098">
    <property type="entry name" value="MetI-like"/>
    <property type="match status" value="1"/>
</dbReference>
<dbReference type="Gene3D" id="1.10.3720.10">
    <property type="entry name" value="MetI-like"/>
    <property type="match status" value="1"/>
</dbReference>
<dbReference type="RefSeq" id="WP_004112399.1">
    <property type="nucleotide sequence ID" value="NZ_AQHN01000028.1"/>
</dbReference>
<dbReference type="Pfam" id="PF00528">
    <property type="entry name" value="BPD_transp_1"/>
    <property type="match status" value="1"/>
</dbReference>
<evidence type="ECO:0000259" key="9">
    <source>
        <dbReference type="PROSITE" id="PS50928"/>
    </source>
</evidence>
<dbReference type="STRING" id="363754.RHSP_75657"/>
<dbReference type="GO" id="GO:0043190">
    <property type="term" value="C:ATP-binding cassette (ABC) transporter complex"/>
    <property type="evidence" value="ECO:0007669"/>
    <property type="project" value="InterPro"/>
</dbReference>
<dbReference type="AlphaFoldDB" id="N6V3E6"/>
<keyword evidence="4" id="KW-1003">Cell membrane</keyword>
<feature type="domain" description="ABC transmembrane type-1" evidence="9">
    <location>
        <begin position="19"/>
        <end position="207"/>
    </location>
</feature>
<evidence type="ECO:0000256" key="1">
    <source>
        <dbReference type="ARBA" id="ARBA00004429"/>
    </source>
</evidence>
<comment type="subcellular location">
    <subcellularLocation>
        <location evidence="1">Cell inner membrane</location>
        <topology evidence="1">Multi-pass membrane protein</topology>
    </subcellularLocation>
    <subcellularLocation>
        <location evidence="8">Cell membrane</location>
        <topology evidence="8">Multi-pass membrane protein</topology>
    </subcellularLocation>
</comment>
<dbReference type="PANTHER" id="PTHR30614:SF35">
    <property type="entry name" value="ABC TRANSPORTER PERMEASE PROTEIN"/>
    <property type="match status" value="1"/>
</dbReference>
<dbReference type="PATRIC" id="fig|363754.4.peg.1667"/>
<comment type="similarity">
    <text evidence="2">Belongs to the binding-protein-dependent transport system permease family. HisMQ subfamily.</text>
</comment>
<dbReference type="GO" id="GO:0006865">
    <property type="term" value="P:amino acid transport"/>
    <property type="evidence" value="ECO:0007669"/>
    <property type="project" value="TreeGrafter"/>
</dbReference>
<dbReference type="OrthoDB" id="7341446at2"/>
<dbReference type="PROSITE" id="PS50928">
    <property type="entry name" value="ABC_TM1"/>
    <property type="match status" value="1"/>
</dbReference>
<dbReference type="CDD" id="cd06261">
    <property type="entry name" value="TM_PBP2"/>
    <property type="match status" value="1"/>
</dbReference>
<evidence type="ECO:0000256" key="3">
    <source>
        <dbReference type="ARBA" id="ARBA00022448"/>
    </source>
</evidence>
<accession>N6V3E6</accession>